<feature type="transmembrane region" description="Helical" evidence="7">
    <location>
        <begin position="84"/>
        <end position="110"/>
    </location>
</feature>
<comment type="caution">
    <text evidence="9">The sequence shown here is derived from an EMBL/GenBank/DDBJ whole genome shotgun (WGS) entry which is preliminary data.</text>
</comment>
<accession>A0A927FUM3</accession>
<keyword evidence="5 7" id="KW-1133">Transmembrane helix</keyword>
<proteinExistence type="inferred from homology"/>
<feature type="transmembrane region" description="Helical" evidence="7">
    <location>
        <begin position="150"/>
        <end position="166"/>
    </location>
</feature>
<dbReference type="InterPro" id="IPR051393">
    <property type="entry name" value="ABC_transporter_permease"/>
</dbReference>
<comment type="subcellular location">
    <subcellularLocation>
        <location evidence="1 7">Cell membrane</location>
        <topology evidence="1 7">Multi-pass membrane protein</topology>
    </subcellularLocation>
</comment>
<comment type="similarity">
    <text evidence="7">Belongs to the binding-protein-dependent transport system permease family.</text>
</comment>
<protein>
    <submittedName>
        <fullName evidence="9">Sugar ABC transporter permease</fullName>
    </submittedName>
</protein>
<dbReference type="GO" id="GO:0005886">
    <property type="term" value="C:plasma membrane"/>
    <property type="evidence" value="ECO:0007669"/>
    <property type="project" value="UniProtKB-SubCell"/>
</dbReference>
<dbReference type="InterPro" id="IPR000515">
    <property type="entry name" value="MetI-like"/>
</dbReference>
<sequence>MTVTTAGSTSTWRPTSSYARRDQMLAWLLLIPAAAVVVTVMILPLGFALFASLFQYSLGQEDRMVFVFLDNYVRFFTDPVALHALFNTLLFTVLSLSLCLAVGVGVAVLLRDMHRPTANVLRAIYAMPILISPIIVSLIWRYMYDPTYGLVYWLLHLFGLGGFPGLTSSATALICIVIADVWHTAPFIILVASAGLTVIPEELYEAARIDNANPLQVLFKITLPLLTKVLVVLILIRGTDAFRTFDLIYGLTGGGPANATTSLSIYAYQQAFENNQMGYAMAASIVTLACLVVLFGPFLRNSAQDQGE</sequence>
<dbReference type="InterPro" id="IPR035906">
    <property type="entry name" value="MetI-like_sf"/>
</dbReference>
<dbReference type="AlphaFoldDB" id="A0A927FUM3"/>
<feature type="transmembrane region" description="Helical" evidence="7">
    <location>
        <begin position="122"/>
        <end position="144"/>
    </location>
</feature>
<evidence type="ECO:0000313" key="9">
    <source>
        <dbReference type="EMBL" id="MBD8066610.1"/>
    </source>
</evidence>
<evidence type="ECO:0000256" key="2">
    <source>
        <dbReference type="ARBA" id="ARBA00022448"/>
    </source>
</evidence>
<feature type="transmembrane region" description="Helical" evidence="7">
    <location>
        <begin position="217"/>
        <end position="236"/>
    </location>
</feature>
<feature type="transmembrane region" description="Helical" evidence="7">
    <location>
        <begin position="279"/>
        <end position="299"/>
    </location>
</feature>
<evidence type="ECO:0000256" key="3">
    <source>
        <dbReference type="ARBA" id="ARBA00022475"/>
    </source>
</evidence>
<keyword evidence="2 7" id="KW-0813">Transport</keyword>
<keyword evidence="6 7" id="KW-0472">Membrane</keyword>
<evidence type="ECO:0000256" key="7">
    <source>
        <dbReference type="RuleBase" id="RU363032"/>
    </source>
</evidence>
<dbReference type="EMBL" id="JACYFU010000003">
    <property type="protein sequence ID" value="MBD8066610.1"/>
    <property type="molecule type" value="Genomic_DNA"/>
</dbReference>
<feature type="transmembrane region" description="Helical" evidence="7">
    <location>
        <begin position="25"/>
        <end position="54"/>
    </location>
</feature>
<evidence type="ECO:0000313" key="10">
    <source>
        <dbReference type="Proteomes" id="UP000654108"/>
    </source>
</evidence>
<feature type="domain" description="ABC transmembrane type-1" evidence="8">
    <location>
        <begin position="85"/>
        <end position="298"/>
    </location>
</feature>
<dbReference type="SUPFAM" id="SSF161098">
    <property type="entry name" value="MetI-like"/>
    <property type="match status" value="1"/>
</dbReference>
<evidence type="ECO:0000256" key="1">
    <source>
        <dbReference type="ARBA" id="ARBA00004651"/>
    </source>
</evidence>
<dbReference type="Pfam" id="PF00528">
    <property type="entry name" value="BPD_transp_1"/>
    <property type="match status" value="1"/>
</dbReference>
<reference evidence="9" key="1">
    <citation type="submission" date="2020-09" db="EMBL/GenBank/DDBJ databases">
        <title>Genome seq and assembly of Devosia sp.</title>
        <authorList>
            <person name="Chhetri G."/>
        </authorList>
    </citation>
    <scope>NUCLEOTIDE SEQUENCE</scope>
    <source>
        <strain evidence="9">PTR5</strain>
    </source>
</reference>
<keyword evidence="10" id="KW-1185">Reference proteome</keyword>
<feature type="transmembrane region" description="Helical" evidence="7">
    <location>
        <begin position="248"/>
        <end position="267"/>
    </location>
</feature>
<evidence type="ECO:0000256" key="4">
    <source>
        <dbReference type="ARBA" id="ARBA00022692"/>
    </source>
</evidence>
<feature type="transmembrane region" description="Helical" evidence="7">
    <location>
        <begin position="173"/>
        <end position="197"/>
    </location>
</feature>
<dbReference type="CDD" id="cd06261">
    <property type="entry name" value="TM_PBP2"/>
    <property type="match status" value="1"/>
</dbReference>
<dbReference type="Proteomes" id="UP000654108">
    <property type="component" value="Unassembled WGS sequence"/>
</dbReference>
<dbReference type="GO" id="GO:0055085">
    <property type="term" value="P:transmembrane transport"/>
    <property type="evidence" value="ECO:0007669"/>
    <property type="project" value="InterPro"/>
</dbReference>
<evidence type="ECO:0000259" key="8">
    <source>
        <dbReference type="PROSITE" id="PS50928"/>
    </source>
</evidence>
<gene>
    <name evidence="9" type="ORF">IC608_14135</name>
</gene>
<dbReference type="PROSITE" id="PS50928">
    <property type="entry name" value="ABC_TM1"/>
    <property type="match status" value="1"/>
</dbReference>
<dbReference type="Gene3D" id="1.10.3720.10">
    <property type="entry name" value="MetI-like"/>
    <property type="match status" value="1"/>
</dbReference>
<name>A0A927FUM3_9HYPH</name>
<evidence type="ECO:0000256" key="6">
    <source>
        <dbReference type="ARBA" id="ARBA00023136"/>
    </source>
</evidence>
<evidence type="ECO:0000256" key="5">
    <source>
        <dbReference type="ARBA" id="ARBA00022989"/>
    </source>
</evidence>
<organism evidence="9 10">
    <name type="scientific">Devosia oryzisoli</name>
    <dbReference type="NCBI Taxonomy" id="2774138"/>
    <lineage>
        <taxon>Bacteria</taxon>
        <taxon>Pseudomonadati</taxon>
        <taxon>Pseudomonadota</taxon>
        <taxon>Alphaproteobacteria</taxon>
        <taxon>Hyphomicrobiales</taxon>
        <taxon>Devosiaceae</taxon>
        <taxon>Devosia</taxon>
    </lineage>
</organism>
<keyword evidence="3" id="KW-1003">Cell membrane</keyword>
<dbReference type="PANTHER" id="PTHR30193">
    <property type="entry name" value="ABC TRANSPORTER PERMEASE PROTEIN"/>
    <property type="match status" value="1"/>
</dbReference>
<keyword evidence="4 7" id="KW-0812">Transmembrane</keyword>
<dbReference type="PANTHER" id="PTHR30193:SF45">
    <property type="entry name" value="ABC TRANSPORTER PERMEASE PROTEIN"/>
    <property type="match status" value="1"/>
</dbReference>